<keyword evidence="12" id="KW-1185">Reference proteome</keyword>
<dbReference type="InterPro" id="IPR036187">
    <property type="entry name" value="DNA_mismatch_repair_MutS_sf"/>
</dbReference>
<dbReference type="NCBIfam" id="NF003810">
    <property type="entry name" value="PRK05399.1"/>
    <property type="match status" value="1"/>
</dbReference>
<dbReference type="CDD" id="cd03284">
    <property type="entry name" value="ABC_MutS1"/>
    <property type="match status" value="1"/>
</dbReference>
<keyword evidence="5 8" id="KW-0067">ATP-binding</keyword>
<dbReference type="InterPro" id="IPR007696">
    <property type="entry name" value="DNA_mismatch_repair_MutS_core"/>
</dbReference>
<dbReference type="GO" id="GO:0005524">
    <property type="term" value="F:ATP binding"/>
    <property type="evidence" value="ECO:0007669"/>
    <property type="project" value="UniProtKB-UniRule"/>
</dbReference>
<dbReference type="PANTHER" id="PTHR11361:SF34">
    <property type="entry name" value="DNA MISMATCH REPAIR PROTEIN MSH1, MITOCHONDRIAL"/>
    <property type="match status" value="1"/>
</dbReference>
<dbReference type="InterPro" id="IPR005748">
    <property type="entry name" value="DNA_mismatch_repair_MutS"/>
</dbReference>
<keyword evidence="6 8" id="KW-0238">DNA-binding</keyword>
<dbReference type="InterPro" id="IPR007695">
    <property type="entry name" value="DNA_mismatch_repair_MutS-lik_N"/>
</dbReference>
<keyword evidence="4 8" id="KW-0227">DNA damage</keyword>
<dbReference type="InterPro" id="IPR036678">
    <property type="entry name" value="MutS_con_dom_sf"/>
</dbReference>
<evidence type="ECO:0000313" key="12">
    <source>
        <dbReference type="Proteomes" id="UP000199433"/>
    </source>
</evidence>
<evidence type="ECO:0000256" key="9">
    <source>
        <dbReference type="RuleBase" id="RU003756"/>
    </source>
</evidence>
<dbReference type="InterPro" id="IPR016151">
    <property type="entry name" value="DNA_mismatch_repair_MutS_N"/>
</dbReference>
<dbReference type="Gene3D" id="3.40.50.300">
    <property type="entry name" value="P-loop containing nucleotide triphosphate hydrolases"/>
    <property type="match status" value="1"/>
</dbReference>
<evidence type="ECO:0000256" key="8">
    <source>
        <dbReference type="HAMAP-Rule" id="MF_00096"/>
    </source>
</evidence>
<evidence type="ECO:0000256" key="5">
    <source>
        <dbReference type="ARBA" id="ARBA00022840"/>
    </source>
</evidence>
<dbReference type="GO" id="GO:0006298">
    <property type="term" value="P:mismatch repair"/>
    <property type="evidence" value="ECO:0007669"/>
    <property type="project" value="UniProtKB-UniRule"/>
</dbReference>
<dbReference type="HAMAP" id="MF_00096">
    <property type="entry name" value="MutS"/>
    <property type="match status" value="1"/>
</dbReference>
<dbReference type="Pfam" id="PF00488">
    <property type="entry name" value="MutS_V"/>
    <property type="match status" value="1"/>
</dbReference>
<protein>
    <recommendedName>
        <fullName evidence="2 8">DNA mismatch repair protein MutS</fullName>
    </recommendedName>
</protein>
<dbReference type="SUPFAM" id="SSF53150">
    <property type="entry name" value="DNA repair protein MutS, domain II"/>
    <property type="match status" value="1"/>
</dbReference>
<name>A0A1G9BGS3_9LACT</name>
<dbReference type="InterPro" id="IPR027417">
    <property type="entry name" value="P-loop_NTPase"/>
</dbReference>
<evidence type="ECO:0000256" key="4">
    <source>
        <dbReference type="ARBA" id="ARBA00022763"/>
    </source>
</evidence>
<organism evidence="11 12">
    <name type="scientific">Alkalibacterium thalassium</name>
    <dbReference type="NCBI Taxonomy" id="426701"/>
    <lineage>
        <taxon>Bacteria</taxon>
        <taxon>Bacillati</taxon>
        <taxon>Bacillota</taxon>
        <taxon>Bacilli</taxon>
        <taxon>Lactobacillales</taxon>
        <taxon>Carnobacteriaceae</taxon>
        <taxon>Alkalibacterium</taxon>
    </lineage>
</organism>
<dbReference type="FunFam" id="3.40.50.300:FF:000896">
    <property type="entry name" value="DNA mismatch repair protein MutS"/>
    <property type="match status" value="1"/>
</dbReference>
<dbReference type="Pfam" id="PF01624">
    <property type="entry name" value="MutS_I"/>
    <property type="match status" value="1"/>
</dbReference>
<dbReference type="SUPFAM" id="SSF55271">
    <property type="entry name" value="DNA repair protein MutS, domain I"/>
    <property type="match status" value="1"/>
</dbReference>
<dbReference type="InterPro" id="IPR045076">
    <property type="entry name" value="MutS"/>
</dbReference>
<dbReference type="InterPro" id="IPR007861">
    <property type="entry name" value="DNA_mismatch_repair_MutS_clamp"/>
</dbReference>
<gene>
    <name evidence="8" type="primary">mutS</name>
    <name evidence="11" type="ORF">SAMN04488098_102713</name>
</gene>
<reference evidence="12" key="1">
    <citation type="submission" date="2016-10" db="EMBL/GenBank/DDBJ databases">
        <authorList>
            <person name="Varghese N."/>
            <person name="Submissions S."/>
        </authorList>
    </citation>
    <scope>NUCLEOTIDE SEQUENCE [LARGE SCALE GENOMIC DNA]</scope>
    <source>
        <strain evidence="12">DSM 19181</strain>
    </source>
</reference>
<dbReference type="InterPro" id="IPR007860">
    <property type="entry name" value="DNA_mmatch_repair_MutS_con_dom"/>
</dbReference>
<proteinExistence type="inferred from homology"/>
<dbReference type="PROSITE" id="PS00486">
    <property type="entry name" value="DNA_MISMATCH_REPAIR_2"/>
    <property type="match status" value="1"/>
</dbReference>
<dbReference type="GO" id="GO:0005829">
    <property type="term" value="C:cytosol"/>
    <property type="evidence" value="ECO:0007669"/>
    <property type="project" value="TreeGrafter"/>
</dbReference>
<comment type="similarity">
    <text evidence="1 8 9">Belongs to the DNA mismatch repair MutS family.</text>
</comment>
<dbReference type="Gene3D" id="3.30.420.110">
    <property type="entry name" value="MutS, connector domain"/>
    <property type="match status" value="1"/>
</dbReference>
<dbReference type="Pfam" id="PF05192">
    <property type="entry name" value="MutS_III"/>
    <property type="match status" value="1"/>
</dbReference>
<dbReference type="FunFam" id="3.40.1170.10:FF:000001">
    <property type="entry name" value="DNA mismatch repair protein MutS"/>
    <property type="match status" value="1"/>
</dbReference>
<dbReference type="GO" id="GO:0003684">
    <property type="term" value="F:damaged DNA binding"/>
    <property type="evidence" value="ECO:0007669"/>
    <property type="project" value="UniProtKB-UniRule"/>
</dbReference>
<keyword evidence="7 8" id="KW-0234">DNA repair</keyword>
<feature type="binding site" evidence="8">
    <location>
        <begin position="610"/>
        <end position="617"/>
    </location>
    <ligand>
        <name>ATP</name>
        <dbReference type="ChEBI" id="CHEBI:30616"/>
    </ligand>
</feature>
<evidence type="ECO:0000256" key="6">
    <source>
        <dbReference type="ARBA" id="ARBA00023125"/>
    </source>
</evidence>
<dbReference type="EMBL" id="FNFK01000027">
    <property type="protein sequence ID" value="SDK38701.1"/>
    <property type="molecule type" value="Genomic_DNA"/>
</dbReference>
<dbReference type="InterPro" id="IPR000432">
    <property type="entry name" value="DNA_mismatch_repair_MutS_C"/>
</dbReference>
<dbReference type="PANTHER" id="PTHR11361">
    <property type="entry name" value="DNA MISMATCH REPAIR PROTEIN MUTS FAMILY MEMBER"/>
    <property type="match status" value="1"/>
</dbReference>
<dbReference type="STRING" id="426701.SAMN04488098_102713"/>
<dbReference type="SUPFAM" id="SSF48334">
    <property type="entry name" value="DNA repair protein MutS, domain III"/>
    <property type="match status" value="1"/>
</dbReference>
<dbReference type="FunFam" id="1.10.1420.10:FF:000007">
    <property type="entry name" value="DNA mismatch repair protein MutS"/>
    <property type="match status" value="1"/>
</dbReference>
<dbReference type="SUPFAM" id="SSF52540">
    <property type="entry name" value="P-loop containing nucleoside triphosphate hydrolases"/>
    <property type="match status" value="1"/>
</dbReference>
<evidence type="ECO:0000259" key="10">
    <source>
        <dbReference type="PROSITE" id="PS00486"/>
    </source>
</evidence>
<evidence type="ECO:0000313" key="11">
    <source>
        <dbReference type="EMBL" id="SDK38701.1"/>
    </source>
</evidence>
<sequence>MPQKTKHTPMMEQYLSIKKQYPYAFLFYRLGDFYELFFDDAVKVARLLELTLTSRNKNAEEQIPMCGVPHHSAKGYIDTLIEMGYKVAICEQVEDPKQAKGMVKREVVQVVTPGTVMQSKTVEAKENNYIAAVASLQPHIGLSYADLTTGEIKVTEVETLQEAVNELVSIQCKEVIIEPGEFLDLQETLAQHYNMSVSHPSSDDHQHPLSSLTESVQDRSLIRVIDLLLAYLSETQMRSLDHLQEVQFYETRNFLLYGQDARRNLELTTSLRDGSKKGTLLWLLDETQTAMGGRMLRSWLEKPLIRKKEIEERLDKVEGLLNHFFERNDLVEVLKNIYDLERLAGRVAFGTVNARDLIQLKQSLDQIPHVTDIVDRLNTEKIWDSYLSQLDPIDDVRDLIEQAIDEDPPISVTDGEIIRRGYHEQLDKYKEAMTNGRRWMAELEQKEREATGIKNLKIGFNKVFGYYIEVSKGNVSKLEEGRYERKQTLTNAERYSTPELKEKEALILEAEEKSKNLEYDLFVGVRQMVKEEIYRLQKLARAVAEIDVLQSFAAVSEEYNYVRPKFSVDSQDIHIKNGRHPVVEKVMGEQSYVPNDVDLTKETSVLLITGPNMSGKSTFMRQLALSVIMAQMGCFVPAESAALPVFDRLFTRIGAMDDLIGGQSTFMVEMNETNQALQHATENSLLLFDEIGRGTATYDGMALAEAIIEYVHDKIRAKTLFSTHYHELTVLEERLQGLKNVHVGAVEEEGNLVFLHKMMEGPADKSYGVQVARLAGLPDSLLDRAGHILSDLEQKEDHLFEDKEEQPVSVKVNSQMKQEQLNLFDDLTTNEKDVISALQRVNVLNTTPIEALQLLSQLQDKMKTDE</sequence>
<dbReference type="NCBIfam" id="TIGR01070">
    <property type="entry name" value="mutS1"/>
    <property type="match status" value="1"/>
</dbReference>
<accession>A0A1G9BGS3</accession>
<dbReference type="Gene3D" id="3.40.1170.10">
    <property type="entry name" value="DNA repair protein MutS, domain I"/>
    <property type="match status" value="1"/>
</dbReference>
<dbReference type="InterPro" id="IPR017261">
    <property type="entry name" value="DNA_mismatch_repair_MutS/MSH"/>
</dbReference>
<dbReference type="SMART" id="SM00533">
    <property type="entry name" value="MUTSd"/>
    <property type="match status" value="1"/>
</dbReference>
<dbReference type="AlphaFoldDB" id="A0A1G9BGS3"/>
<dbReference type="Pfam" id="PF05190">
    <property type="entry name" value="MutS_IV"/>
    <property type="match status" value="1"/>
</dbReference>
<dbReference type="OrthoDB" id="9802448at2"/>
<dbReference type="SMART" id="SM00534">
    <property type="entry name" value="MUTSac"/>
    <property type="match status" value="1"/>
</dbReference>
<keyword evidence="3 8" id="KW-0547">Nucleotide-binding</keyword>
<dbReference type="GO" id="GO:0030983">
    <property type="term" value="F:mismatched DNA binding"/>
    <property type="evidence" value="ECO:0007669"/>
    <property type="project" value="InterPro"/>
</dbReference>
<dbReference type="Gene3D" id="1.10.1420.10">
    <property type="match status" value="2"/>
</dbReference>
<dbReference type="GO" id="GO:0140664">
    <property type="term" value="F:ATP-dependent DNA damage sensor activity"/>
    <property type="evidence" value="ECO:0007669"/>
    <property type="project" value="InterPro"/>
</dbReference>
<comment type="function">
    <text evidence="8">This protein is involved in the repair of mismatches in DNA. It is possible that it carries out the mismatch recognition step. This protein has a weak ATPase activity.</text>
</comment>
<dbReference type="Pfam" id="PF05188">
    <property type="entry name" value="MutS_II"/>
    <property type="match status" value="1"/>
</dbReference>
<dbReference type="Proteomes" id="UP000199433">
    <property type="component" value="Unassembled WGS sequence"/>
</dbReference>
<evidence type="ECO:0000256" key="3">
    <source>
        <dbReference type="ARBA" id="ARBA00022741"/>
    </source>
</evidence>
<evidence type="ECO:0000256" key="2">
    <source>
        <dbReference type="ARBA" id="ARBA00021982"/>
    </source>
</evidence>
<feature type="domain" description="DNA mismatch repair proteins mutS family" evidence="10">
    <location>
        <begin position="684"/>
        <end position="700"/>
    </location>
</feature>
<evidence type="ECO:0000256" key="7">
    <source>
        <dbReference type="ARBA" id="ARBA00023204"/>
    </source>
</evidence>
<dbReference type="PIRSF" id="PIRSF037677">
    <property type="entry name" value="DNA_mis_repair_Msh6"/>
    <property type="match status" value="1"/>
</dbReference>
<evidence type="ECO:0000256" key="1">
    <source>
        <dbReference type="ARBA" id="ARBA00006271"/>
    </source>
</evidence>
<dbReference type="RefSeq" id="WP_091267210.1">
    <property type="nucleotide sequence ID" value="NZ_FNFK01000027.1"/>
</dbReference>